<dbReference type="AlphaFoldDB" id="A0A6A8G8X3"/>
<dbReference type="InterPro" id="IPR052025">
    <property type="entry name" value="Xyloglucanase_GH74"/>
</dbReference>
<dbReference type="RefSeq" id="WP_151112542.1">
    <property type="nucleotide sequence ID" value="NZ_WKJQ01000001.1"/>
</dbReference>
<accession>A0A6A8G8X3</accession>
<dbReference type="Gene3D" id="2.130.10.10">
    <property type="entry name" value="YVTN repeat-like/Quinoprotein amine dehydrogenase"/>
    <property type="match status" value="1"/>
</dbReference>
<dbReference type="PANTHER" id="PTHR43739">
    <property type="entry name" value="XYLOGLUCANASE (EUROFUNG)"/>
    <property type="match status" value="1"/>
</dbReference>
<reference evidence="2 3" key="1">
    <citation type="submission" date="2019-11" db="EMBL/GenBank/DDBJ databases">
        <title>Whole genome sequence of Haloferax sp. MBLA0078.</title>
        <authorList>
            <person name="Seo M.-J."/>
            <person name="Cho E.-S."/>
        </authorList>
    </citation>
    <scope>NUCLEOTIDE SEQUENCE [LARGE SCALE GENOMIC DNA]</scope>
    <source>
        <strain evidence="2 3">MBLA0078</strain>
    </source>
</reference>
<dbReference type="SUPFAM" id="SSF110296">
    <property type="entry name" value="Oligoxyloglucan reducing end-specific cellobiohydrolase"/>
    <property type="match status" value="1"/>
</dbReference>
<evidence type="ECO:0000256" key="1">
    <source>
        <dbReference type="SAM" id="MobiDB-lite"/>
    </source>
</evidence>
<dbReference type="OrthoDB" id="197823at2157"/>
<protein>
    <recommendedName>
        <fullName evidence="4">Glycosyl hydrolase</fullName>
    </recommendedName>
</protein>
<sequence>MTERRFVSTTRSGIARAAAGEPTATELQSHSVSSLATGPLGSGVVLAGTEDSGVFLSSDRGTTWTQTRLTDETVMAVAVAPSDPQRLYAGVRPSGVFRSDDGGATWSESESFQHIRGRRMWRSPASPPFTAYVQALAVSPSDSDLLVAGIEFGAVVRSTDGGETWSNHRPKAIRDCHSLVWHPTDSDSVYEGGAGIGKRPGARSTDGGETWRKPNGGLDRGYGWSVAAHPVNPDVWYVSASTGPFAAHGGGDAKATIFRRTGEGRWVRLDGINGTSMPYALCTDPSMPDHLWAGLADGSVWHSPNRGTDWDQLDVRLPAVERSMVMLPPE</sequence>
<dbReference type="GO" id="GO:0010411">
    <property type="term" value="P:xyloglucan metabolic process"/>
    <property type="evidence" value="ECO:0007669"/>
    <property type="project" value="TreeGrafter"/>
</dbReference>
<dbReference type="EMBL" id="WKJQ01000001">
    <property type="protein sequence ID" value="MRW97337.1"/>
    <property type="molecule type" value="Genomic_DNA"/>
</dbReference>
<gene>
    <name evidence="2" type="ORF">GJR99_12235</name>
</gene>
<dbReference type="Proteomes" id="UP000443423">
    <property type="component" value="Unassembled WGS sequence"/>
</dbReference>
<dbReference type="PANTHER" id="PTHR43739:SF5">
    <property type="entry name" value="EXO-ALPHA-SIALIDASE"/>
    <property type="match status" value="1"/>
</dbReference>
<comment type="caution">
    <text evidence="2">The sequence shown here is derived from an EMBL/GenBank/DDBJ whole genome shotgun (WGS) entry which is preliminary data.</text>
</comment>
<evidence type="ECO:0000313" key="3">
    <source>
        <dbReference type="Proteomes" id="UP000443423"/>
    </source>
</evidence>
<dbReference type="Pfam" id="PF02012">
    <property type="entry name" value="BNR"/>
    <property type="match status" value="3"/>
</dbReference>
<dbReference type="InterPro" id="IPR015943">
    <property type="entry name" value="WD40/YVTN_repeat-like_dom_sf"/>
</dbReference>
<proteinExistence type="predicted"/>
<organism evidence="2 3">
    <name type="scientific">Haloferax marinum</name>
    <dbReference type="NCBI Taxonomy" id="2666143"/>
    <lineage>
        <taxon>Archaea</taxon>
        <taxon>Methanobacteriati</taxon>
        <taxon>Methanobacteriota</taxon>
        <taxon>Stenosarchaea group</taxon>
        <taxon>Halobacteria</taxon>
        <taxon>Halobacteriales</taxon>
        <taxon>Haloferacaceae</taxon>
        <taxon>Haloferax</taxon>
    </lineage>
</organism>
<dbReference type="InterPro" id="IPR002860">
    <property type="entry name" value="BNR_rpt"/>
</dbReference>
<evidence type="ECO:0008006" key="4">
    <source>
        <dbReference type="Google" id="ProtNLM"/>
    </source>
</evidence>
<feature type="region of interest" description="Disordered" evidence="1">
    <location>
        <begin position="190"/>
        <end position="215"/>
    </location>
</feature>
<dbReference type="CDD" id="cd15482">
    <property type="entry name" value="Sialidase_non-viral"/>
    <property type="match status" value="1"/>
</dbReference>
<keyword evidence="3" id="KW-1185">Reference proteome</keyword>
<feature type="region of interest" description="Disordered" evidence="1">
    <location>
        <begin position="1"/>
        <end position="32"/>
    </location>
</feature>
<name>A0A6A8G8X3_9EURY</name>
<evidence type="ECO:0000313" key="2">
    <source>
        <dbReference type="EMBL" id="MRW97337.1"/>
    </source>
</evidence>